<accession>A0A0A8Y9M7</accession>
<protein>
    <submittedName>
        <fullName evidence="1">Uncharacterized protein</fullName>
    </submittedName>
</protein>
<organism evidence="1">
    <name type="scientific">Arundo donax</name>
    <name type="common">Giant reed</name>
    <name type="synonym">Donax arundinaceus</name>
    <dbReference type="NCBI Taxonomy" id="35708"/>
    <lineage>
        <taxon>Eukaryota</taxon>
        <taxon>Viridiplantae</taxon>
        <taxon>Streptophyta</taxon>
        <taxon>Embryophyta</taxon>
        <taxon>Tracheophyta</taxon>
        <taxon>Spermatophyta</taxon>
        <taxon>Magnoliopsida</taxon>
        <taxon>Liliopsida</taxon>
        <taxon>Poales</taxon>
        <taxon>Poaceae</taxon>
        <taxon>PACMAD clade</taxon>
        <taxon>Arundinoideae</taxon>
        <taxon>Arundineae</taxon>
        <taxon>Arundo</taxon>
    </lineage>
</organism>
<dbReference type="EMBL" id="GBRH01274824">
    <property type="protein sequence ID" value="JAD23071.1"/>
    <property type="molecule type" value="Transcribed_RNA"/>
</dbReference>
<proteinExistence type="predicted"/>
<name>A0A0A8Y9M7_ARUDO</name>
<reference evidence="1" key="2">
    <citation type="journal article" date="2015" name="Data Brief">
        <title>Shoot transcriptome of the giant reed, Arundo donax.</title>
        <authorList>
            <person name="Barrero R.A."/>
            <person name="Guerrero F.D."/>
            <person name="Moolhuijzen P."/>
            <person name="Goolsby J.A."/>
            <person name="Tidwell J."/>
            <person name="Bellgard S.E."/>
            <person name="Bellgard M.I."/>
        </authorList>
    </citation>
    <scope>NUCLEOTIDE SEQUENCE</scope>
    <source>
        <tissue evidence="1">Shoot tissue taken approximately 20 cm above the soil surface</tissue>
    </source>
</reference>
<sequence>MYFSPMAETFLLFITVSAYPLCKGSNL</sequence>
<evidence type="ECO:0000313" key="1">
    <source>
        <dbReference type="EMBL" id="JAD23071.1"/>
    </source>
</evidence>
<dbReference type="AlphaFoldDB" id="A0A0A8Y9M7"/>
<reference evidence="1" key="1">
    <citation type="submission" date="2014-09" db="EMBL/GenBank/DDBJ databases">
        <authorList>
            <person name="Magalhaes I.L.F."/>
            <person name="Oliveira U."/>
            <person name="Santos F.R."/>
            <person name="Vidigal T.H.D.A."/>
            <person name="Brescovit A.D."/>
            <person name="Santos A.J."/>
        </authorList>
    </citation>
    <scope>NUCLEOTIDE SEQUENCE</scope>
    <source>
        <tissue evidence="1">Shoot tissue taken approximately 20 cm above the soil surface</tissue>
    </source>
</reference>